<evidence type="ECO:0000259" key="1">
    <source>
        <dbReference type="PROSITE" id="PS50280"/>
    </source>
</evidence>
<dbReference type="EMBL" id="BLZA01000023">
    <property type="protein sequence ID" value="GHJ87833.1"/>
    <property type="molecule type" value="Genomic_DNA"/>
</dbReference>
<dbReference type="OrthoDB" id="5792673at2759"/>
<name>A0A8H3YG14_9TREE</name>
<dbReference type="InterPro" id="IPR046341">
    <property type="entry name" value="SET_dom_sf"/>
</dbReference>
<gene>
    <name evidence="2" type="ORF">NliqN6_4235</name>
</gene>
<dbReference type="Proteomes" id="UP000620104">
    <property type="component" value="Unassembled WGS sequence"/>
</dbReference>
<dbReference type="PROSITE" id="PS50280">
    <property type="entry name" value="SET"/>
    <property type="match status" value="1"/>
</dbReference>
<evidence type="ECO:0000313" key="2">
    <source>
        <dbReference type="EMBL" id="GHJ87833.1"/>
    </source>
</evidence>
<sequence length="215" mass="23912">MVDPAPAHWPSTVSYTSRSIISRSFPPSQLRYINSRATPTTTLRTLPALPICHHPKDTVRIKQIADPKHPACGQNGLFVVRAVKPRTKVIDYVGIIHSRTPPPEHNSAGWIDSHEKSDYDLSLVRCMSTPASPDLKDHVPILVDIGIDADKFGNAARMINDYRGVACKPNVEFRQVWDNATGWAKMEVWALSEGLRKGDEVLISYGKGFWSARSS</sequence>
<keyword evidence="3" id="KW-1185">Reference proteome</keyword>
<dbReference type="Gene3D" id="2.170.270.10">
    <property type="entry name" value="SET domain"/>
    <property type="match status" value="1"/>
</dbReference>
<dbReference type="InterPro" id="IPR001214">
    <property type="entry name" value="SET_dom"/>
</dbReference>
<evidence type="ECO:0000313" key="3">
    <source>
        <dbReference type="Proteomes" id="UP000620104"/>
    </source>
</evidence>
<accession>A0A8H3YG14</accession>
<protein>
    <recommendedName>
        <fullName evidence="1">SET domain-containing protein</fullName>
    </recommendedName>
</protein>
<reference evidence="2" key="1">
    <citation type="submission" date="2020-07" db="EMBL/GenBank/DDBJ databases">
        <title>Draft Genome Sequence of a Deep-Sea Yeast, Naganishia (Cryptococcus) liquefaciens strain N6.</title>
        <authorList>
            <person name="Han Y.W."/>
            <person name="Kajitani R."/>
            <person name="Morimoto H."/>
            <person name="Parhat M."/>
            <person name="Tsubouchi H."/>
            <person name="Bakenova O."/>
            <person name="Ogata M."/>
            <person name="Argunhan B."/>
            <person name="Aoki R."/>
            <person name="Kajiwara S."/>
            <person name="Itoh T."/>
            <person name="Iwasaki H."/>
        </authorList>
    </citation>
    <scope>NUCLEOTIDE SEQUENCE</scope>
    <source>
        <strain evidence="2">N6</strain>
    </source>
</reference>
<proteinExistence type="predicted"/>
<organism evidence="2 3">
    <name type="scientific">Naganishia liquefaciens</name>
    <dbReference type="NCBI Taxonomy" id="104408"/>
    <lineage>
        <taxon>Eukaryota</taxon>
        <taxon>Fungi</taxon>
        <taxon>Dikarya</taxon>
        <taxon>Basidiomycota</taxon>
        <taxon>Agaricomycotina</taxon>
        <taxon>Tremellomycetes</taxon>
        <taxon>Filobasidiales</taxon>
        <taxon>Filobasidiaceae</taxon>
        <taxon>Naganishia</taxon>
    </lineage>
</organism>
<dbReference type="AlphaFoldDB" id="A0A8H3YG14"/>
<dbReference type="Pfam" id="PF00856">
    <property type="entry name" value="SET"/>
    <property type="match status" value="1"/>
</dbReference>
<feature type="domain" description="SET" evidence="1">
    <location>
        <begin position="57"/>
        <end position="206"/>
    </location>
</feature>
<comment type="caution">
    <text evidence="2">The sequence shown here is derived from an EMBL/GenBank/DDBJ whole genome shotgun (WGS) entry which is preliminary data.</text>
</comment>
<dbReference type="SUPFAM" id="SSF82199">
    <property type="entry name" value="SET domain"/>
    <property type="match status" value="1"/>
</dbReference>